<sequence length="137" mass="16040">MDGTIEIEVNGTKIRYGALTERSNFTKEEWNAIYTQIVKEQSGKYEKYKDNQEVINIIGELIDLENRYEALLELLPTNLSKAGTHPKWVADEVEKNTFERDITQSDAIRIINDRDSTDKEKLKDLYELLELDSYEEF</sequence>
<protein>
    <submittedName>
        <fullName evidence="1">Uncharacterized protein</fullName>
    </submittedName>
</protein>
<accession>A0A823DIQ6</accession>
<dbReference type="AlphaFoldDB" id="A0A823DIQ6"/>
<reference evidence="1 2" key="1">
    <citation type="submission" date="2018-06" db="EMBL/GenBank/DDBJ databases">
        <authorList>
            <consortium name="GenomeTrakr: Next Generation Sequencing Network for Food Pathogen Tracability"/>
        </authorList>
    </citation>
    <scope>NUCLEOTIDE SEQUENCE [LARGE SCALE GENOMIC DNA]</scope>
    <source>
        <strain evidence="1 2">FDA00008584</strain>
    </source>
</reference>
<name>A0A823DIQ6_LISMN</name>
<gene>
    <name evidence="1" type="ORF">QD52_13675</name>
</gene>
<organism evidence="1 2">
    <name type="scientific">Listeria monocytogenes</name>
    <dbReference type="NCBI Taxonomy" id="1639"/>
    <lineage>
        <taxon>Bacteria</taxon>
        <taxon>Bacillati</taxon>
        <taxon>Bacillota</taxon>
        <taxon>Bacilli</taxon>
        <taxon>Bacillales</taxon>
        <taxon>Listeriaceae</taxon>
        <taxon>Listeria</taxon>
    </lineage>
</organism>
<dbReference type="EMBL" id="AAALRN010000007">
    <property type="protein sequence ID" value="EAD1186132.1"/>
    <property type="molecule type" value="Genomic_DNA"/>
</dbReference>
<proteinExistence type="predicted"/>
<evidence type="ECO:0000313" key="1">
    <source>
        <dbReference type="EMBL" id="EAD1186132.1"/>
    </source>
</evidence>
<comment type="caution">
    <text evidence="1">The sequence shown here is derived from an EMBL/GenBank/DDBJ whole genome shotgun (WGS) entry which is preliminary data.</text>
</comment>
<evidence type="ECO:0000313" key="2">
    <source>
        <dbReference type="Proteomes" id="UP000403352"/>
    </source>
</evidence>
<dbReference type="Proteomes" id="UP000403352">
    <property type="component" value="Unassembled WGS sequence"/>
</dbReference>